<dbReference type="EMBL" id="ATMH01004325">
    <property type="protein sequence ID" value="EPY29921.1"/>
    <property type="molecule type" value="Genomic_DNA"/>
</dbReference>
<dbReference type="Proteomes" id="UP000015354">
    <property type="component" value="Unassembled WGS sequence"/>
</dbReference>
<dbReference type="SUPFAM" id="SSF52266">
    <property type="entry name" value="SGNH hydrolase"/>
    <property type="match status" value="1"/>
</dbReference>
<accession>S9VS24</accession>
<protein>
    <submittedName>
        <fullName evidence="2">Esterase</fullName>
    </submittedName>
</protein>
<evidence type="ECO:0000259" key="1">
    <source>
        <dbReference type="Pfam" id="PF13472"/>
    </source>
</evidence>
<dbReference type="PANTHER" id="PTHR14209">
    <property type="entry name" value="ISOAMYL ACETATE-HYDROLYZING ESTERASE 1"/>
    <property type="match status" value="1"/>
</dbReference>
<evidence type="ECO:0000313" key="2">
    <source>
        <dbReference type="EMBL" id="EPY29921.1"/>
    </source>
</evidence>
<comment type="caution">
    <text evidence="2">The sequence shown here is derived from an EMBL/GenBank/DDBJ whole genome shotgun (WGS) entry which is preliminary data.</text>
</comment>
<proteinExistence type="predicted"/>
<sequence length="278" mass="31273">MEVILLLGASLVEYGYVSGWVSRLAAHYGRRATVHNLGLSGYNSRWLLQIFQDDALLQRYLPYPLPRRAEAAGGRRPLYVTLLLGSNDCSVGAQHVPVEEYKSNLHAILGLIRTKLRPKGGIYFMTIPPIDHNKWRDAWRLAMTDRTFDGSRRYRDAMADVVTADTRQRRDANHTQKHRDGGDVFVVDLFYAILYHGVPRAATEGSAVVYDPQAPWTRLLYDGLHVNNEGGEIFFATLLDALRRSPYAQIIMAEHLPYVFPSFEAILAGKATVSGSKL</sequence>
<dbReference type="InterPro" id="IPR036514">
    <property type="entry name" value="SGNH_hydro_sf"/>
</dbReference>
<dbReference type="OrthoDB" id="257033at2759"/>
<organism evidence="2 3">
    <name type="scientific">Strigomonas culicis</name>
    <dbReference type="NCBI Taxonomy" id="28005"/>
    <lineage>
        <taxon>Eukaryota</taxon>
        <taxon>Discoba</taxon>
        <taxon>Euglenozoa</taxon>
        <taxon>Kinetoplastea</taxon>
        <taxon>Metakinetoplastina</taxon>
        <taxon>Trypanosomatida</taxon>
        <taxon>Trypanosomatidae</taxon>
        <taxon>Strigomonadinae</taxon>
        <taxon>Strigomonas</taxon>
    </lineage>
</organism>
<dbReference type="PANTHER" id="PTHR14209:SF19">
    <property type="entry name" value="ISOAMYL ACETATE-HYDROLYZING ESTERASE 1 HOMOLOG"/>
    <property type="match status" value="1"/>
</dbReference>
<dbReference type="Pfam" id="PF13472">
    <property type="entry name" value="Lipase_GDSL_2"/>
    <property type="match status" value="1"/>
</dbReference>
<reference evidence="2 3" key="1">
    <citation type="journal article" date="2013" name="PLoS ONE">
        <title>Predicting the Proteins of Angomonas deanei, Strigomonas culicis and Their Respective Endosymbionts Reveals New Aspects of the Trypanosomatidae Family.</title>
        <authorList>
            <person name="Motta M.C."/>
            <person name="Martins A.C."/>
            <person name="de Souza S.S."/>
            <person name="Catta-Preta C.M."/>
            <person name="Silva R."/>
            <person name="Klein C.C."/>
            <person name="de Almeida L.G."/>
            <person name="de Lima Cunha O."/>
            <person name="Ciapina L.P."/>
            <person name="Brocchi M."/>
            <person name="Colabardini A.C."/>
            <person name="de Araujo Lima B."/>
            <person name="Machado C.R."/>
            <person name="de Almeida Soares C.M."/>
            <person name="Probst C.M."/>
            <person name="de Menezes C.B."/>
            <person name="Thompson C.E."/>
            <person name="Bartholomeu D.C."/>
            <person name="Gradia D.F."/>
            <person name="Pavoni D.P."/>
            <person name="Grisard E.C."/>
            <person name="Fantinatti-Garboggini F."/>
            <person name="Marchini F.K."/>
            <person name="Rodrigues-Luiz G.F."/>
            <person name="Wagner G."/>
            <person name="Goldman G.H."/>
            <person name="Fietto J.L."/>
            <person name="Elias M.C."/>
            <person name="Goldman M.H."/>
            <person name="Sagot M.F."/>
            <person name="Pereira M."/>
            <person name="Stoco P.H."/>
            <person name="de Mendonca-Neto R.P."/>
            <person name="Teixeira S.M."/>
            <person name="Maciel T.E."/>
            <person name="de Oliveira Mendes T.A."/>
            <person name="Urmenyi T.P."/>
            <person name="de Souza W."/>
            <person name="Schenkman S."/>
            <person name="de Vasconcelos A.T."/>
        </authorList>
    </citation>
    <scope>NUCLEOTIDE SEQUENCE [LARGE SCALE GENOMIC DNA]</scope>
</reference>
<evidence type="ECO:0000313" key="3">
    <source>
        <dbReference type="Proteomes" id="UP000015354"/>
    </source>
</evidence>
<gene>
    <name evidence="2" type="ORF">STCU_04325</name>
</gene>
<dbReference type="Gene3D" id="3.40.50.1110">
    <property type="entry name" value="SGNH hydrolase"/>
    <property type="match status" value="1"/>
</dbReference>
<name>S9VS24_9TRYP</name>
<dbReference type="InterPro" id="IPR013830">
    <property type="entry name" value="SGNH_hydro"/>
</dbReference>
<dbReference type="AlphaFoldDB" id="S9VS24"/>
<feature type="domain" description="SGNH hydrolase-type esterase" evidence="1">
    <location>
        <begin position="8"/>
        <end position="230"/>
    </location>
</feature>
<dbReference type="InterPro" id="IPR045136">
    <property type="entry name" value="Iah1-like"/>
</dbReference>
<keyword evidence="3" id="KW-1185">Reference proteome</keyword>